<feature type="region of interest" description="Disordered" evidence="1">
    <location>
        <begin position="75"/>
        <end position="101"/>
    </location>
</feature>
<dbReference type="PANTHER" id="PTHR46250:SF15">
    <property type="entry name" value="OS01G0523800 PROTEIN"/>
    <property type="match status" value="1"/>
</dbReference>
<dbReference type="AlphaFoldDB" id="A0A9I9EMG7"/>
<protein>
    <recommendedName>
        <fullName evidence="3">Retrotransposon protein</fullName>
    </recommendedName>
</protein>
<organism evidence="2">
    <name type="scientific">Cucumis melo</name>
    <name type="common">Muskmelon</name>
    <dbReference type="NCBI Taxonomy" id="3656"/>
    <lineage>
        <taxon>Eukaryota</taxon>
        <taxon>Viridiplantae</taxon>
        <taxon>Streptophyta</taxon>
        <taxon>Embryophyta</taxon>
        <taxon>Tracheophyta</taxon>
        <taxon>Spermatophyta</taxon>
        <taxon>Magnoliopsida</taxon>
        <taxon>eudicotyledons</taxon>
        <taxon>Gunneridae</taxon>
        <taxon>Pentapetalae</taxon>
        <taxon>rosids</taxon>
        <taxon>fabids</taxon>
        <taxon>Cucurbitales</taxon>
        <taxon>Cucurbitaceae</taxon>
        <taxon>Benincaseae</taxon>
        <taxon>Cucumis</taxon>
    </lineage>
</organism>
<sequence>MQSHPTAKGLLNKSFPYYDELAYAFGRDRAKGRFAETFTGISSIKPTRYEGFDMPDGNKAFSSMYSQGIDMSREDVCASRPSHASEGRTGSSESKRKREASKRVRLKSYIWPSSVRMTNSGRLRSGLHTPLPMTTMCTRNSYAYCVRCRN</sequence>
<accession>A0A9I9EMG7</accession>
<reference evidence="2" key="1">
    <citation type="submission" date="2023-03" db="UniProtKB">
        <authorList>
            <consortium name="EnsemblPlants"/>
        </authorList>
    </citation>
    <scope>IDENTIFICATION</scope>
</reference>
<evidence type="ECO:0000256" key="1">
    <source>
        <dbReference type="SAM" id="MobiDB-lite"/>
    </source>
</evidence>
<proteinExistence type="predicted"/>
<evidence type="ECO:0008006" key="3">
    <source>
        <dbReference type="Google" id="ProtNLM"/>
    </source>
</evidence>
<dbReference type="PANTHER" id="PTHR46250">
    <property type="entry name" value="MYB/SANT-LIKE DNA-BINDING DOMAIN PROTEIN-RELATED"/>
    <property type="match status" value="1"/>
</dbReference>
<evidence type="ECO:0000313" key="2">
    <source>
        <dbReference type="EnsemblPlants" id="MELO3C035439.2.1"/>
    </source>
</evidence>
<dbReference type="Gramene" id="MELO3C035439.2.1">
    <property type="protein sequence ID" value="MELO3C035439.2.1"/>
    <property type="gene ID" value="MELO3C035439.2"/>
</dbReference>
<dbReference type="EnsemblPlants" id="MELO3C035439.2.1">
    <property type="protein sequence ID" value="MELO3C035439.2.1"/>
    <property type="gene ID" value="MELO3C035439.2"/>
</dbReference>
<name>A0A9I9EMG7_CUCME</name>